<reference evidence="2 3" key="2">
    <citation type="submission" date="2016-08" db="EMBL/GenBank/DDBJ databases">
        <title>Pervasive Adenine N6-methylation of Active Genes in Fungi.</title>
        <authorList>
            <consortium name="DOE Joint Genome Institute"/>
            <person name="Mondo S.J."/>
            <person name="Dannebaum R.O."/>
            <person name="Kuo R.C."/>
            <person name="Labutti K."/>
            <person name="Haridas S."/>
            <person name="Kuo A."/>
            <person name="Salamov A."/>
            <person name="Ahrendt S.R."/>
            <person name="Lipzen A."/>
            <person name="Sullivan W."/>
            <person name="Andreopoulos W.B."/>
            <person name="Clum A."/>
            <person name="Lindquist E."/>
            <person name="Daum C."/>
            <person name="Ramamoorthy G.K."/>
            <person name="Gryganskyi A."/>
            <person name="Culley D."/>
            <person name="Magnuson J.K."/>
            <person name="James T.Y."/>
            <person name="O'Malley M.A."/>
            <person name="Stajich J.E."/>
            <person name="Spatafora J.W."/>
            <person name="Visel A."/>
            <person name="Grigoriev I.V."/>
        </authorList>
    </citation>
    <scope>NUCLEOTIDE SEQUENCE [LARGE SCALE GENOMIC DNA]</scope>
    <source>
        <strain evidence="2 3">S4</strain>
    </source>
</reference>
<evidence type="ECO:0000313" key="3">
    <source>
        <dbReference type="Proteomes" id="UP000193944"/>
    </source>
</evidence>
<dbReference type="EMBL" id="MCFG01000005">
    <property type="protein sequence ID" value="ORX87757.1"/>
    <property type="molecule type" value="Genomic_DNA"/>
</dbReference>
<organism evidence="2 3">
    <name type="scientific">Anaeromyces robustus</name>
    <dbReference type="NCBI Taxonomy" id="1754192"/>
    <lineage>
        <taxon>Eukaryota</taxon>
        <taxon>Fungi</taxon>
        <taxon>Fungi incertae sedis</taxon>
        <taxon>Chytridiomycota</taxon>
        <taxon>Chytridiomycota incertae sedis</taxon>
        <taxon>Neocallimastigomycetes</taxon>
        <taxon>Neocallimastigales</taxon>
        <taxon>Neocallimastigaceae</taxon>
        <taxon>Anaeromyces</taxon>
    </lineage>
</organism>
<sequence>MKYFTIFTTFMVMALSVFALEEATKQSCPDTGVTFETCINQYGGYNPTETTCASASTITEEYNRCLARAYYNLSQCFNFCPNHPSKATYDSFFTQYKDYYTAPPAEQATGTSGQLPGVTMPGATSTPTSLNLDEDANSGSTMLNAFSFGAVFCMIAYLLL</sequence>
<proteinExistence type="predicted"/>
<reference evidence="2 3" key="1">
    <citation type="submission" date="2016-08" db="EMBL/GenBank/DDBJ databases">
        <title>A Parts List for Fungal Cellulosomes Revealed by Comparative Genomics.</title>
        <authorList>
            <consortium name="DOE Joint Genome Institute"/>
            <person name="Haitjema C.H."/>
            <person name="Gilmore S.P."/>
            <person name="Henske J.K."/>
            <person name="Solomon K.V."/>
            <person name="De Groot R."/>
            <person name="Kuo A."/>
            <person name="Mondo S.J."/>
            <person name="Salamov A.A."/>
            <person name="Labutti K."/>
            <person name="Zhao Z."/>
            <person name="Chiniquy J."/>
            <person name="Barry K."/>
            <person name="Brewer H.M."/>
            <person name="Purvine S.O."/>
            <person name="Wright A.T."/>
            <person name="Boxma B."/>
            <person name="Van Alen T."/>
            <person name="Hackstein J.H."/>
            <person name="Baker S.E."/>
            <person name="Grigoriev I.V."/>
            <person name="O'Malley M.A."/>
        </authorList>
    </citation>
    <scope>NUCLEOTIDE SEQUENCE [LARGE SCALE GENOMIC DNA]</scope>
    <source>
        <strain evidence="2 3">S4</strain>
    </source>
</reference>
<accession>A0A1Y1XPU0</accession>
<keyword evidence="3" id="KW-1185">Reference proteome</keyword>
<comment type="caution">
    <text evidence="2">The sequence shown here is derived from an EMBL/GenBank/DDBJ whole genome shotgun (WGS) entry which is preliminary data.</text>
</comment>
<evidence type="ECO:0000313" key="2">
    <source>
        <dbReference type="EMBL" id="ORX87757.1"/>
    </source>
</evidence>
<gene>
    <name evidence="2" type="ORF">BCR32DRAFT_324284</name>
</gene>
<feature type="chain" id="PRO_5012010997" evidence="1">
    <location>
        <begin position="20"/>
        <end position="160"/>
    </location>
</feature>
<evidence type="ECO:0000256" key="1">
    <source>
        <dbReference type="SAM" id="SignalP"/>
    </source>
</evidence>
<dbReference type="OrthoDB" id="10377207at2759"/>
<name>A0A1Y1XPU0_9FUNG</name>
<protein>
    <submittedName>
        <fullName evidence="2">Uncharacterized protein</fullName>
    </submittedName>
</protein>
<dbReference type="AlphaFoldDB" id="A0A1Y1XPU0"/>
<dbReference type="Proteomes" id="UP000193944">
    <property type="component" value="Unassembled WGS sequence"/>
</dbReference>
<keyword evidence="1" id="KW-0732">Signal</keyword>
<feature type="signal peptide" evidence="1">
    <location>
        <begin position="1"/>
        <end position="19"/>
    </location>
</feature>